<evidence type="ECO:0000313" key="3">
    <source>
        <dbReference type="Proteomes" id="UP000767327"/>
    </source>
</evidence>
<dbReference type="PANTHER" id="PTHR43130:SF15">
    <property type="entry name" value="THIJ_PFPI FAMILY PROTEIN (AFU_ORTHOLOGUE AFUA_5G14240)"/>
    <property type="match status" value="1"/>
</dbReference>
<accession>A0A971ICS1</accession>
<dbReference type="CDD" id="cd03139">
    <property type="entry name" value="GATase1_PfpI_2"/>
    <property type="match status" value="1"/>
</dbReference>
<dbReference type="InterPro" id="IPR052158">
    <property type="entry name" value="INH-QAR"/>
</dbReference>
<reference evidence="2" key="1">
    <citation type="journal article" date="2020" name="Biotechnol. Biofuels">
        <title>New insights from the biogas microbiome by comprehensive genome-resolved metagenomics of nearly 1600 species originating from multiple anaerobic digesters.</title>
        <authorList>
            <person name="Campanaro S."/>
            <person name="Treu L."/>
            <person name="Rodriguez-R L.M."/>
            <person name="Kovalovszki A."/>
            <person name="Ziels R.M."/>
            <person name="Maus I."/>
            <person name="Zhu X."/>
            <person name="Kougias P.G."/>
            <person name="Basile A."/>
            <person name="Luo G."/>
            <person name="Schluter A."/>
            <person name="Konstantinidis K.T."/>
            <person name="Angelidaki I."/>
        </authorList>
    </citation>
    <scope>NUCLEOTIDE SEQUENCE</scope>
    <source>
        <strain evidence="2">AS01afH2WH_6</strain>
    </source>
</reference>
<name>A0A971ICS1_9BIFI</name>
<reference evidence="2" key="2">
    <citation type="submission" date="2020-01" db="EMBL/GenBank/DDBJ databases">
        <authorList>
            <person name="Campanaro S."/>
        </authorList>
    </citation>
    <scope>NUCLEOTIDE SEQUENCE</scope>
    <source>
        <strain evidence="2">AS01afH2WH_6</strain>
    </source>
</reference>
<dbReference type="RefSeq" id="WP_273173209.1">
    <property type="nucleotide sequence ID" value="NZ_JAAXZR010000016.1"/>
</dbReference>
<dbReference type="InterPro" id="IPR029062">
    <property type="entry name" value="Class_I_gatase-like"/>
</dbReference>
<organism evidence="2 3">
    <name type="scientific">Bifidobacterium crudilactis</name>
    <dbReference type="NCBI Taxonomy" id="327277"/>
    <lineage>
        <taxon>Bacteria</taxon>
        <taxon>Bacillati</taxon>
        <taxon>Actinomycetota</taxon>
        <taxon>Actinomycetes</taxon>
        <taxon>Bifidobacteriales</taxon>
        <taxon>Bifidobacteriaceae</taxon>
        <taxon>Bifidobacterium</taxon>
    </lineage>
</organism>
<dbReference type="PANTHER" id="PTHR43130">
    <property type="entry name" value="ARAC-FAMILY TRANSCRIPTIONAL REGULATOR"/>
    <property type="match status" value="1"/>
</dbReference>
<dbReference type="Proteomes" id="UP000767327">
    <property type="component" value="Unassembled WGS sequence"/>
</dbReference>
<protein>
    <submittedName>
        <fullName evidence="2">DJ-1/PfpI family protein</fullName>
    </submittedName>
</protein>
<evidence type="ECO:0000259" key="1">
    <source>
        <dbReference type="Pfam" id="PF01965"/>
    </source>
</evidence>
<proteinExistence type="predicted"/>
<evidence type="ECO:0000313" key="2">
    <source>
        <dbReference type="EMBL" id="NLT79402.1"/>
    </source>
</evidence>
<sequence length="203" mass="21852">MRDIAILVFDGFEPLDVFGPAEVFGCIRRIHDTADAPEIRYYSLNGGTVHGAIGTDIVTKALDDAPDKDVLLIPGGPGTRSLVKDAVFLEALRRQLPRFSRILTVCTGSALLAATGTIDGRKATSNKRAFTWVKSVRPEVEWVAHARWVEDGNLTSSSGVSAGTDMALSVVAKAYGDEFARILAAAIEYVWNDDPSDDPFAAL</sequence>
<dbReference type="AlphaFoldDB" id="A0A971ICS1"/>
<dbReference type="Gene3D" id="3.40.50.880">
    <property type="match status" value="1"/>
</dbReference>
<dbReference type="Pfam" id="PF01965">
    <property type="entry name" value="DJ-1_PfpI"/>
    <property type="match status" value="1"/>
</dbReference>
<feature type="domain" description="DJ-1/PfpI" evidence="1">
    <location>
        <begin position="4"/>
        <end position="172"/>
    </location>
</feature>
<dbReference type="EMBL" id="JAAXZR010000016">
    <property type="protein sequence ID" value="NLT79402.1"/>
    <property type="molecule type" value="Genomic_DNA"/>
</dbReference>
<dbReference type="SUPFAM" id="SSF52317">
    <property type="entry name" value="Class I glutamine amidotransferase-like"/>
    <property type="match status" value="1"/>
</dbReference>
<dbReference type="InterPro" id="IPR002818">
    <property type="entry name" value="DJ-1/PfpI"/>
</dbReference>
<comment type="caution">
    <text evidence="2">The sequence shown here is derived from an EMBL/GenBank/DDBJ whole genome shotgun (WGS) entry which is preliminary data.</text>
</comment>
<gene>
    <name evidence="2" type="ORF">GXW98_03835</name>
</gene>